<feature type="transmembrane region" description="Helical" evidence="7">
    <location>
        <begin position="476"/>
        <end position="497"/>
    </location>
</feature>
<evidence type="ECO:0000256" key="4">
    <source>
        <dbReference type="ARBA" id="ARBA00022989"/>
    </source>
</evidence>
<feature type="transmembrane region" description="Helical" evidence="7">
    <location>
        <begin position="115"/>
        <end position="132"/>
    </location>
</feature>
<keyword evidence="3 7" id="KW-0812">Transmembrane</keyword>
<evidence type="ECO:0000313" key="9">
    <source>
        <dbReference type="EMBL" id="MBM9476606.1"/>
    </source>
</evidence>
<dbReference type="PANTHER" id="PTHR34820">
    <property type="entry name" value="INNER MEMBRANE PROTEIN YEBZ"/>
    <property type="match status" value="1"/>
</dbReference>
<evidence type="ECO:0000256" key="6">
    <source>
        <dbReference type="SAM" id="MobiDB-lite"/>
    </source>
</evidence>
<dbReference type="InterPro" id="IPR032694">
    <property type="entry name" value="CopC/D"/>
</dbReference>
<evidence type="ECO:0000256" key="2">
    <source>
        <dbReference type="ARBA" id="ARBA00022475"/>
    </source>
</evidence>
<evidence type="ECO:0000256" key="1">
    <source>
        <dbReference type="ARBA" id="ARBA00004651"/>
    </source>
</evidence>
<feature type="transmembrane region" description="Helical" evidence="7">
    <location>
        <begin position="509"/>
        <end position="531"/>
    </location>
</feature>
<proteinExistence type="predicted"/>
<evidence type="ECO:0000259" key="8">
    <source>
        <dbReference type="Pfam" id="PF05425"/>
    </source>
</evidence>
<feature type="transmembrane region" description="Helical" evidence="7">
    <location>
        <begin position="442"/>
        <end position="464"/>
    </location>
</feature>
<feature type="transmembrane region" description="Helical" evidence="7">
    <location>
        <begin position="584"/>
        <end position="602"/>
    </location>
</feature>
<evidence type="ECO:0000313" key="10">
    <source>
        <dbReference type="Proteomes" id="UP000663801"/>
    </source>
</evidence>
<name>A0A938YL90_9ACTN</name>
<comment type="subcellular location">
    <subcellularLocation>
        <location evidence="1">Cell membrane</location>
        <topology evidence="1">Multi-pass membrane protein</topology>
    </subcellularLocation>
</comment>
<keyword evidence="5 7" id="KW-0472">Membrane</keyword>
<dbReference type="PANTHER" id="PTHR34820:SF4">
    <property type="entry name" value="INNER MEMBRANE PROTEIN YEBZ"/>
    <property type="match status" value="1"/>
</dbReference>
<accession>A0A938YL90</accession>
<keyword evidence="2" id="KW-1003">Cell membrane</keyword>
<dbReference type="GO" id="GO:0005886">
    <property type="term" value="C:plasma membrane"/>
    <property type="evidence" value="ECO:0007669"/>
    <property type="project" value="UniProtKB-SubCell"/>
</dbReference>
<comment type="caution">
    <text evidence="9">The sequence shown here is derived from an EMBL/GenBank/DDBJ whole genome shotgun (WGS) entry which is preliminary data.</text>
</comment>
<gene>
    <name evidence="9" type="ORF">JL107_09145</name>
</gene>
<protein>
    <submittedName>
        <fullName evidence="9">CopD family protein</fullName>
    </submittedName>
</protein>
<keyword evidence="10" id="KW-1185">Reference proteome</keyword>
<evidence type="ECO:0000256" key="5">
    <source>
        <dbReference type="ARBA" id="ARBA00023136"/>
    </source>
</evidence>
<evidence type="ECO:0000256" key="3">
    <source>
        <dbReference type="ARBA" id="ARBA00022692"/>
    </source>
</evidence>
<organism evidence="9 10">
    <name type="scientific">Nakamurella flavida</name>
    <dbReference type="NCBI Taxonomy" id="363630"/>
    <lineage>
        <taxon>Bacteria</taxon>
        <taxon>Bacillati</taxon>
        <taxon>Actinomycetota</taxon>
        <taxon>Actinomycetes</taxon>
        <taxon>Nakamurellales</taxon>
        <taxon>Nakamurellaceae</taxon>
        <taxon>Nakamurella</taxon>
    </lineage>
</organism>
<dbReference type="InterPro" id="IPR008457">
    <property type="entry name" value="Cu-R_CopD_dom"/>
</dbReference>
<dbReference type="RefSeq" id="WP_205256716.1">
    <property type="nucleotide sequence ID" value="NZ_BAAAPV010000004.1"/>
</dbReference>
<dbReference type="EMBL" id="JAERWL010000008">
    <property type="protein sequence ID" value="MBM9476606.1"/>
    <property type="molecule type" value="Genomic_DNA"/>
</dbReference>
<dbReference type="AlphaFoldDB" id="A0A938YL90"/>
<sequence>MVIWPAERTRSPIRVGTVPPAAERTATSWVLPAVLLCGLLGLAAALVLGGAAAPTLVAGLPDAGGATTWALPAAVHLAQAAAVLSLGALLVPALLRGLPADRVVTPVARAQHTAVAAGAVAVLTTVLVYGLTLSDLVGRPLLAAVTSAGLAELADFRPGRVLIVTALLGLAATAAAAGRSVTARRTALPLAAAALGSWALGGHTAQGSEDITAPAMLVHVLAAGAWVGGLAAVVLFLRAGVLAHALPRFSALALGCWIAVGTSGVIVAAVRLGSFSSLLGSGYGRVVLAKLAALLVLGGFGLWHRTRLAAAVREGATGTRRAVLRLAGVELLVMGATMGLAAGLSRTPPPAAHLTGHDSAHGTPRIEGMLGHKIPVVSVENVAILWRPDVLVLTLTALALVGYLRSARRAGTLRTAPTAAALAAAVVLTLVTSSGVATYSSAVWSITVGVLTVSGVLVPVLIALARPAGSSCPRLLARPAPAVLAVAALAWSAAWLLTPLARLATSTPLLFTVAVLGAVLWGSAFLIRLAGAPAGPSTRTAAGLWWGGQALIGVALLVGGAAAARPWFAELNLAWIYPGDDERTAALLCLGILAAALVLRLLTTPAAPRTGAPPAEPRRTATGVEPTRNSSGSSPIVHPVGAE</sequence>
<feature type="region of interest" description="Disordered" evidence="6">
    <location>
        <begin position="608"/>
        <end position="643"/>
    </location>
</feature>
<feature type="transmembrane region" description="Helical" evidence="7">
    <location>
        <begin position="384"/>
        <end position="404"/>
    </location>
</feature>
<feature type="transmembrane region" description="Helical" evidence="7">
    <location>
        <begin position="543"/>
        <end position="564"/>
    </location>
</feature>
<feature type="transmembrane region" description="Helical" evidence="7">
    <location>
        <begin position="187"/>
        <end position="205"/>
    </location>
</feature>
<reference evidence="9" key="1">
    <citation type="submission" date="2021-01" db="EMBL/GenBank/DDBJ databases">
        <title>KCTC 19127 draft genome.</title>
        <authorList>
            <person name="An D."/>
        </authorList>
    </citation>
    <scope>NUCLEOTIDE SEQUENCE</scope>
    <source>
        <strain evidence="9">KCTC 19127</strain>
    </source>
</reference>
<evidence type="ECO:0000256" key="7">
    <source>
        <dbReference type="SAM" id="Phobius"/>
    </source>
</evidence>
<keyword evidence="4 7" id="KW-1133">Transmembrane helix</keyword>
<feature type="transmembrane region" description="Helical" evidence="7">
    <location>
        <begin position="29"/>
        <end position="53"/>
    </location>
</feature>
<dbReference type="GO" id="GO:0006825">
    <property type="term" value="P:copper ion transport"/>
    <property type="evidence" value="ECO:0007669"/>
    <property type="project" value="InterPro"/>
</dbReference>
<feature type="transmembrane region" description="Helical" evidence="7">
    <location>
        <begin position="217"/>
        <end position="237"/>
    </location>
</feature>
<feature type="transmembrane region" description="Helical" evidence="7">
    <location>
        <begin position="159"/>
        <end position="178"/>
    </location>
</feature>
<feature type="domain" description="Copper resistance protein D" evidence="8">
    <location>
        <begin position="244"/>
        <end position="344"/>
    </location>
</feature>
<feature type="transmembrane region" description="Helical" evidence="7">
    <location>
        <begin position="323"/>
        <end position="344"/>
    </location>
</feature>
<feature type="transmembrane region" description="Helical" evidence="7">
    <location>
        <begin position="73"/>
        <end position="95"/>
    </location>
</feature>
<feature type="transmembrane region" description="Helical" evidence="7">
    <location>
        <begin position="416"/>
        <end position="436"/>
    </location>
</feature>
<feature type="transmembrane region" description="Helical" evidence="7">
    <location>
        <begin position="249"/>
        <end position="270"/>
    </location>
</feature>
<dbReference type="Proteomes" id="UP000663801">
    <property type="component" value="Unassembled WGS sequence"/>
</dbReference>
<dbReference type="Pfam" id="PF05425">
    <property type="entry name" value="CopD"/>
    <property type="match status" value="1"/>
</dbReference>
<feature type="transmembrane region" description="Helical" evidence="7">
    <location>
        <begin position="282"/>
        <end position="303"/>
    </location>
</feature>